<name>A0A9Q3IUZ8_9BASI</name>
<sequence length="119" mass="13324">MTTRRGSQYSIQSDRPRLRIKNDPTKGKRNGKIPSGTEYTQGRAISQRQVPGMGIISKQELELSMSNSKRYKSHSEGSDRHLYEPVQAVSHGVQGQRLGNVSTNLPRSDELLVHPENVP</sequence>
<feature type="compositionally biased region" description="Basic and acidic residues" evidence="1">
    <location>
        <begin position="14"/>
        <end position="26"/>
    </location>
</feature>
<gene>
    <name evidence="2" type="ORF">O181_090242</name>
</gene>
<accession>A0A9Q3IUZ8</accession>
<dbReference type="EMBL" id="AVOT02056115">
    <property type="protein sequence ID" value="MBW0550527.1"/>
    <property type="molecule type" value="Genomic_DNA"/>
</dbReference>
<feature type="compositionally biased region" description="Polar residues" evidence="1">
    <location>
        <begin position="1"/>
        <end position="13"/>
    </location>
</feature>
<evidence type="ECO:0000313" key="3">
    <source>
        <dbReference type="Proteomes" id="UP000765509"/>
    </source>
</evidence>
<reference evidence="2" key="1">
    <citation type="submission" date="2021-03" db="EMBL/GenBank/DDBJ databases">
        <title>Draft genome sequence of rust myrtle Austropuccinia psidii MF-1, a brazilian biotype.</title>
        <authorList>
            <person name="Quecine M.C."/>
            <person name="Pachon D.M.R."/>
            <person name="Bonatelli M.L."/>
            <person name="Correr F.H."/>
            <person name="Franceschini L.M."/>
            <person name="Leite T.F."/>
            <person name="Margarido G.R.A."/>
            <person name="Almeida C.A."/>
            <person name="Ferrarezi J.A."/>
            <person name="Labate C.A."/>
        </authorList>
    </citation>
    <scope>NUCLEOTIDE SEQUENCE</scope>
    <source>
        <strain evidence="2">MF-1</strain>
    </source>
</reference>
<proteinExistence type="predicted"/>
<dbReference type="Proteomes" id="UP000765509">
    <property type="component" value="Unassembled WGS sequence"/>
</dbReference>
<evidence type="ECO:0000256" key="1">
    <source>
        <dbReference type="SAM" id="MobiDB-lite"/>
    </source>
</evidence>
<comment type="caution">
    <text evidence="2">The sequence shown here is derived from an EMBL/GenBank/DDBJ whole genome shotgun (WGS) entry which is preliminary data.</text>
</comment>
<organism evidence="2 3">
    <name type="scientific">Austropuccinia psidii MF-1</name>
    <dbReference type="NCBI Taxonomy" id="1389203"/>
    <lineage>
        <taxon>Eukaryota</taxon>
        <taxon>Fungi</taxon>
        <taxon>Dikarya</taxon>
        <taxon>Basidiomycota</taxon>
        <taxon>Pucciniomycotina</taxon>
        <taxon>Pucciniomycetes</taxon>
        <taxon>Pucciniales</taxon>
        <taxon>Sphaerophragmiaceae</taxon>
        <taxon>Austropuccinia</taxon>
    </lineage>
</organism>
<dbReference type="AlphaFoldDB" id="A0A9Q3IUZ8"/>
<feature type="region of interest" description="Disordered" evidence="1">
    <location>
        <begin position="1"/>
        <end position="39"/>
    </location>
</feature>
<evidence type="ECO:0000313" key="2">
    <source>
        <dbReference type="EMBL" id="MBW0550527.1"/>
    </source>
</evidence>
<keyword evidence="3" id="KW-1185">Reference proteome</keyword>
<protein>
    <submittedName>
        <fullName evidence="2">Uncharacterized protein</fullName>
    </submittedName>
</protein>